<organism evidence="7 8">
    <name type="scientific">Caenorhabditis nigoni</name>
    <dbReference type="NCBI Taxonomy" id="1611254"/>
    <lineage>
        <taxon>Eukaryota</taxon>
        <taxon>Metazoa</taxon>
        <taxon>Ecdysozoa</taxon>
        <taxon>Nematoda</taxon>
        <taxon>Chromadorea</taxon>
        <taxon>Rhabditida</taxon>
        <taxon>Rhabditina</taxon>
        <taxon>Rhabditomorpha</taxon>
        <taxon>Rhabditoidea</taxon>
        <taxon>Rhabditidae</taxon>
        <taxon>Peloderinae</taxon>
        <taxon>Caenorhabditis</taxon>
    </lineage>
</organism>
<feature type="repeat" description="ANK" evidence="1">
    <location>
        <begin position="261"/>
        <end position="293"/>
    </location>
</feature>
<feature type="transmembrane region" description="Helical" evidence="4">
    <location>
        <begin position="522"/>
        <end position="547"/>
    </location>
</feature>
<feature type="repeat" description="ANK" evidence="1">
    <location>
        <begin position="95"/>
        <end position="127"/>
    </location>
</feature>
<feature type="transmembrane region" description="Helical" evidence="4">
    <location>
        <begin position="688"/>
        <end position="708"/>
    </location>
</feature>
<feature type="repeat" description="ANK" evidence="1">
    <location>
        <begin position="360"/>
        <end position="392"/>
    </location>
</feature>
<dbReference type="GO" id="GO:0030165">
    <property type="term" value="F:PDZ domain binding"/>
    <property type="evidence" value="ECO:0007669"/>
    <property type="project" value="TreeGrafter"/>
</dbReference>
<dbReference type="SMART" id="SM00248">
    <property type="entry name" value="ANK"/>
    <property type="match status" value="11"/>
</dbReference>
<feature type="repeat" description="ANK" evidence="1">
    <location>
        <begin position="128"/>
        <end position="160"/>
    </location>
</feature>
<dbReference type="Pfam" id="PF00023">
    <property type="entry name" value="Ank"/>
    <property type="match status" value="4"/>
</dbReference>
<dbReference type="InterPro" id="IPR052771">
    <property type="entry name" value="Neurotrophin_sig_adaptor"/>
</dbReference>
<evidence type="ECO:0000256" key="3">
    <source>
        <dbReference type="SAM" id="MobiDB-lite"/>
    </source>
</evidence>
<keyword evidence="1" id="KW-0040">ANK repeat</keyword>
<evidence type="ECO:0000256" key="4">
    <source>
        <dbReference type="SAM" id="Phobius"/>
    </source>
</evidence>
<dbReference type="PANTHER" id="PTHR24116">
    <property type="entry name" value="KINASE D-INTERACTING SUBSTRATE OF 220 KDA"/>
    <property type="match status" value="1"/>
</dbReference>
<dbReference type="PANTHER" id="PTHR24116:SF0">
    <property type="entry name" value="KINASE D-INTERACTING SUBSTRATE OF 220 KDA"/>
    <property type="match status" value="1"/>
</dbReference>
<gene>
    <name evidence="7" type="primary">Cni-kdin-1</name>
    <name evidence="7" type="synonym">Cnig_chr_IV.g13924</name>
    <name evidence="7" type="ORF">B9Z55_013924</name>
</gene>
<dbReference type="Pfam" id="PF07693">
    <property type="entry name" value="KAP_NTPase"/>
    <property type="match status" value="1"/>
</dbReference>
<keyword evidence="4" id="KW-0812">Transmembrane</keyword>
<evidence type="ECO:0000259" key="6">
    <source>
        <dbReference type="Pfam" id="PF23307"/>
    </source>
</evidence>
<name>A0A2G5U3U4_9PELO</name>
<dbReference type="OrthoDB" id="6084525at2759"/>
<dbReference type="PROSITE" id="PS50297">
    <property type="entry name" value="ANK_REP_REGION"/>
    <property type="match status" value="6"/>
</dbReference>
<evidence type="ECO:0000313" key="8">
    <source>
        <dbReference type="Proteomes" id="UP000230233"/>
    </source>
</evidence>
<sequence length="1432" mass="159753">MVQTLRRPWQEAASSAFAVASALPVTMNSQQIAELFEQVERGESELRCALTAEVSTLRNANGESLLIVAVRVGNTPVAKQLAHLDPESVDETDNEGWSALLNAAHGGHVDIVRLLIEAGAAVDQPDLMGWSPLMWAVYKNHLDVVDLLINSRAHVNLIDEEDGLTPLIVASGRGFSQIVERLIESDCQVNACDKFGSTALIWAARKGHLPVVQLLLNSGAEVDAVGMYSSTALMLATRGNFLQVVDLLLTREPNVNVADQNGLTALGMAARDGYADICESLINSGAFVNQCDRFGNWILTSAVRSGNAAIVRMVLDKFADINCQDSEKRTPLHLAIDKSFNDIAYILLEKKPNLELKNKDGETPLLRAAKCRHVHLCTYLMSFGAKLAAVDNCGDNALHLALRARSRRLTQALLSNPSDSRLLYRPNKLGQTPYSIDLSNPQPILPLIFGPIDAEDKMDTAMGYDVYSNVLADIVCEPSLSLPLTIGLYAKWGSGKSALLAKLKEAMHSFSRDWLDGVSLSLSFALFFAIFTIIGMFSLTFTMLIAISNSITAYLVSWAIFLFIFIVFCALLIVVYYGDRKNWYTSMDIANFFARVFSRVRLVYNILTLHAPMNSEDSASMPVSFLFADYHRLSSIGGEQALAKIVATLFEAAETHFGVLPVRLFCSMKPPYPGTHGSLRRHCGVPHVILLIICIFLLIMAQVFGTIWLLSNRDPNSLNLFIAVAFLCGFVMIAIYPIGLVIMYSWTNVPRRRVNAAARNAHKLRFEGLMQKLQTEVDLLADMIRSLDAFTRSHTRLVVVVDGLDNCEQERMVQTLDALELLFSARKHRPFITIIAVDPHVIVSAINHNMHSALSGTELTGHDYLKNIISMPFYLHNSALRQLQSKLREKRESMAEWKERFKRQDTFYGSHLSLREADGRTSRKKSTVPNMNSTSVVGRNLNDGILGEDYFSNMNPRAMRRIMNALTLTGRLMRAFEIDFSWMSLGHWVSLLEQWPSRMCWLIDRALEVHNNQLLLSEVYHQLKDHIPAQDDLMQLDRNLENFEGFLDSKGIPIAERLTVGHVKKFVPCTSSLDPYLRKLIRERSKGLVDIEAQVGSAGMAIPPNARLLFNDELTWMSIDTPLVEMKLDSVVNLIRKLDVPSNRLDSILDRFYKLNLCGLVLATCPLPELKESMLLPLGDWTLIRLLVETLKVFGSSPPGLRVDKRKALTLREEDEEDEIEEAAEAALNSERERAPLLGSVRAEQRRRSTIVQNATELSIDHKCLMEKLSGMDLTETEGDVNELHFSHFSSSTDGPSPMADGFIPASVSAAPSVRFEDNINDLERDASDADSTQSRYDSKENLLEEERSHSPPAHVDLMRFDSGNTRGDLMRGMHQNDTIRSSLDQGTGAAPSSSSLMASDEDLNQQTVQRRGGDDFERIQLEQLFHRQSDA</sequence>
<keyword evidence="4" id="KW-1133">Transmembrane helix</keyword>
<proteinExistence type="predicted"/>
<feature type="compositionally biased region" description="Polar residues" evidence="3">
    <location>
        <begin position="1380"/>
        <end position="1398"/>
    </location>
</feature>
<dbReference type="Pfam" id="PF23307">
    <property type="entry name" value="SAM_KIDINS220"/>
    <property type="match status" value="1"/>
</dbReference>
<protein>
    <submittedName>
        <fullName evidence="7">Uncharacterized protein</fullName>
    </submittedName>
</protein>
<feature type="repeat" description="ANK" evidence="1">
    <location>
        <begin position="162"/>
        <end position="194"/>
    </location>
</feature>
<keyword evidence="4" id="KW-0472">Membrane</keyword>
<evidence type="ECO:0000259" key="5">
    <source>
        <dbReference type="Pfam" id="PF07693"/>
    </source>
</evidence>
<dbReference type="Gene3D" id="1.25.40.20">
    <property type="entry name" value="Ankyrin repeat-containing domain"/>
    <property type="match status" value="4"/>
</dbReference>
<evidence type="ECO:0000256" key="2">
    <source>
        <dbReference type="SAM" id="Coils"/>
    </source>
</evidence>
<feature type="repeat" description="ANK" evidence="1">
    <location>
        <begin position="327"/>
        <end position="359"/>
    </location>
</feature>
<dbReference type="STRING" id="1611254.A0A2G5U3U4"/>
<feature type="transmembrane region" description="Helical" evidence="4">
    <location>
        <begin position="553"/>
        <end position="577"/>
    </location>
</feature>
<dbReference type="Pfam" id="PF12796">
    <property type="entry name" value="Ank_2"/>
    <property type="match status" value="2"/>
</dbReference>
<feature type="repeat" description="ANK" evidence="1">
    <location>
        <begin position="228"/>
        <end position="260"/>
    </location>
</feature>
<evidence type="ECO:0000256" key="1">
    <source>
        <dbReference type="PROSITE-ProRule" id="PRU00023"/>
    </source>
</evidence>
<keyword evidence="2" id="KW-0175">Coiled coil</keyword>
<feature type="transmembrane region" description="Helical" evidence="4">
    <location>
        <begin position="720"/>
        <end position="744"/>
    </location>
</feature>
<feature type="compositionally biased region" description="Basic and acidic residues" evidence="3">
    <location>
        <begin position="1337"/>
        <end position="1350"/>
    </location>
</feature>
<dbReference type="FunFam" id="1.25.40.20:FF:000381">
    <property type="entry name" value="KiDINs220 (Vertebrate scaffold protein) homolog"/>
    <property type="match status" value="1"/>
</dbReference>
<dbReference type="EMBL" id="PDUG01000004">
    <property type="protein sequence ID" value="PIC34199.1"/>
    <property type="molecule type" value="Genomic_DNA"/>
</dbReference>
<evidence type="ECO:0000313" key="7">
    <source>
        <dbReference type="EMBL" id="PIC34199.1"/>
    </source>
</evidence>
<feature type="domain" description="KAP NTPase" evidence="5">
    <location>
        <begin position="464"/>
        <end position="973"/>
    </location>
</feature>
<dbReference type="Proteomes" id="UP000230233">
    <property type="component" value="Chromosome IV"/>
</dbReference>
<accession>A0A2G5U3U4</accession>
<feature type="domain" description="Kinase D-interacting substrate of 220 kDa-like SAM" evidence="6">
    <location>
        <begin position="1122"/>
        <end position="1192"/>
    </location>
</feature>
<dbReference type="GO" id="GO:0019887">
    <property type="term" value="F:protein kinase regulator activity"/>
    <property type="evidence" value="ECO:0007669"/>
    <property type="project" value="TreeGrafter"/>
</dbReference>
<comment type="caution">
    <text evidence="7">The sequence shown here is derived from an EMBL/GenBank/DDBJ whole genome shotgun (WGS) entry which is preliminary data.</text>
</comment>
<dbReference type="PROSITE" id="PS50088">
    <property type="entry name" value="ANK_REPEAT"/>
    <property type="match status" value="8"/>
</dbReference>
<dbReference type="SUPFAM" id="SSF48403">
    <property type="entry name" value="Ankyrin repeat"/>
    <property type="match status" value="1"/>
</dbReference>
<dbReference type="InterPro" id="IPR011646">
    <property type="entry name" value="KAP_P-loop"/>
</dbReference>
<feature type="repeat" description="ANK" evidence="1">
    <location>
        <begin position="195"/>
        <end position="227"/>
    </location>
</feature>
<dbReference type="InterPro" id="IPR057092">
    <property type="entry name" value="SAM_KIDINS220"/>
</dbReference>
<feature type="region of interest" description="Disordered" evidence="3">
    <location>
        <begin position="1324"/>
        <end position="1359"/>
    </location>
</feature>
<reference evidence="8" key="1">
    <citation type="submission" date="2017-10" db="EMBL/GenBank/DDBJ databases">
        <title>Rapid genome shrinkage in a self-fertile nematode reveals novel sperm competition proteins.</title>
        <authorList>
            <person name="Yin D."/>
            <person name="Schwarz E.M."/>
            <person name="Thomas C.G."/>
            <person name="Felde R.L."/>
            <person name="Korf I.F."/>
            <person name="Cutter A.D."/>
            <person name="Schartner C.M."/>
            <person name="Ralston E.J."/>
            <person name="Meyer B.J."/>
            <person name="Haag E.S."/>
        </authorList>
    </citation>
    <scope>NUCLEOTIDE SEQUENCE [LARGE SCALE GENOMIC DNA]</scope>
    <source>
        <strain evidence="8">JU1422</strain>
    </source>
</reference>
<feature type="region of interest" description="Disordered" evidence="3">
    <location>
        <begin position="1380"/>
        <end position="1416"/>
    </location>
</feature>
<dbReference type="InterPro" id="IPR036770">
    <property type="entry name" value="Ankyrin_rpt-contain_sf"/>
</dbReference>
<dbReference type="InterPro" id="IPR002110">
    <property type="entry name" value="Ankyrin_rpt"/>
</dbReference>
<feature type="coiled-coil region" evidence="2">
    <location>
        <begin position="1206"/>
        <end position="1233"/>
    </location>
</feature>
<keyword evidence="8" id="KW-1185">Reference proteome</keyword>